<dbReference type="EMBL" id="UYRU01104862">
    <property type="protein sequence ID" value="VDN42514.1"/>
    <property type="molecule type" value="Genomic_DNA"/>
</dbReference>
<reference evidence="1 2" key="1">
    <citation type="submission" date="2018-11" db="EMBL/GenBank/DDBJ databases">
        <authorList>
            <consortium name="Pathogen Informatics"/>
        </authorList>
    </citation>
    <scope>NUCLEOTIDE SEQUENCE [LARGE SCALE GENOMIC DNA]</scope>
</reference>
<dbReference type="OrthoDB" id="1925699at2759"/>
<dbReference type="SMART" id="SM00696">
    <property type="entry name" value="DM9"/>
    <property type="match status" value="1"/>
</dbReference>
<accession>A0A3P7NIC8</accession>
<evidence type="ECO:0000313" key="1">
    <source>
        <dbReference type="EMBL" id="VDN42514.1"/>
    </source>
</evidence>
<dbReference type="PANTHER" id="PTHR31649">
    <property type="entry name" value="AGAP009604-PA"/>
    <property type="match status" value="1"/>
</dbReference>
<gene>
    <name evidence="1" type="ORF">DILT_LOCUS18843</name>
</gene>
<evidence type="ECO:0000313" key="2">
    <source>
        <dbReference type="Proteomes" id="UP000281553"/>
    </source>
</evidence>
<keyword evidence="2" id="KW-1185">Reference proteome</keyword>
<dbReference type="PANTHER" id="PTHR31649:SF1">
    <property type="entry name" value="FARNESOIC ACID O-METHYL TRANSFERASE DOMAIN-CONTAINING PROTEIN"/>
    <property type="match status" value="1"/>
</dbReference>
<dbReference type="InterPro" id="IPR006616">
    <property type="entry name" value="DM9_repeat"/>
</dbReference>
<proteinExistence type="predicted"/>
<name>A0A3P7NIC8_DIBLA</name>
<sequence>MDLILIDEHIDEYMQLMDTDATIVYEWVSASGGDVQKRAIVAGIASDGQPLYIAKALVGDELHNGHPHANIPYAGSEHSVKDYDILVWKKK</sequence>
<protein>
    <submittedName>
        <fullName evidence="1">Uncharacterized protein</fullName>
    </submittedName>
</protein>
<dbReference type="Proteomes" id="UP000281553">
    <property type="component" value="Unassembled WGS sequence"/>
</dbReference>
<dbReference type="AlphaFoldDB" id="A0A3P7NIC8"/>
<organism evidence="1 2">
    <name type="scientific">Dibothriocephalus latus</name>
    <name type="common">Fish tapeworm</name>
    <name type="synonym">Diphyllobothrium latum</name>
    <dbReference type="NCBI Taxonomy" id="60516"/>
    <lineage>
        <taxon>Eukaryota</taxon>
        <taxon>Metazoa</taxon>
        <taxon>Spiralia</taxon>
        <taxon>Lophotrochozoa</taxon>
        <taxon>Platyhelminthes</taxon>
        <taxon>Cestoda</taxon>
        <taxon>Eucestoda</taxon>
        <taxon>Diphyllobothriidea</taxon>
        <taxon>Diphyllobothriidae</taxon>
        <taxon>Dibothriocephalus</taxon>
    </lineage>
</organism>
<dbReference type="Pfam" id="PF11901">
    <property type="entry name" value="DM9"/>
    <property type="match status" value="1"/>
</dbReference>